<keyword evidence="2" id="KW-0813">Transport</keyword>
<evidence type="ECO:0000256" key="3">
    <source>
        <dbReference type="ARBA" id="ARBA00022781"/>
    </source>
</evidence>
<dbReference type="AlphaFoldDB" id="A0A1F7JG62"/>
<evidence type="ECO:0000256" key="4">
    <source>
        <dbReference type="ARBA" id="ARBA00023065"/>
    </source>
</evidence>
<keyword evidence="3" id="KW-0375">Hydrogen ion transport</keyword>
<dbReference type="GO" id="GO:0046933">
    <property type="term" value="F:proton-transporting ATP synthase activity, rotational mechanism"/>
    <property type="evidence" value="ECO:0007669"/>
    <property type="project" value="InterPro"/>
</dbReference>
<comment type="caution">
    <text evidence="7">The sequence shown here is derived from an EMBL/GenBank/DDBJ whole genome shotgun (WGS) entry which is preliminary data.</text>
</comment>
<keyword evidence="5" id="KW-0472">Membrane</keyword>
<name>A0A1F7JG62_9BACT</name>
<evidence type="ECO:0000256" key="5">
    <source>
        <dbReference type="ARBA" id="ARBA00023136"/>
    </source>
</evidence>
<dbReference type="EMBL" id="MGAV01000014">
    <property type="protein sequence ID" value="OGK54546.1"/>
    <property type="molecule type" value="Genomic_DNA"/>
</dbReference>
<keyword evidence="4" id="KW-0406">Ion transport</keyword>
<evidence type="ECO:0000313" key="8">
    <source>
        <dbReference type="Proteomes" id="UP000177418"/>
    </source>
</evidence>
<gene>
    <name evidence="7" type="ORF">A3H78_01505</name>
</gene>
<dbReference type="GO" id="GO:0016020">
    <property type="term" value="C:membrane"/>
    <property type="evidence" value="ECO:0007669"/>
    <property type="project" value="UniProtKB-SubCell"/>
</dbReference>
<reference evidence="7 8" key="1">
    <citation type="journal article" date="2016" name="Nat. Commun.">
        <title>Thousands of microbial genomes shed light on interconnected biogeochemical processes in an aquifer system.</title>
        <authorList>
            <person name="Anantharaman K."/>
            <person name="Brown C.T."/>
            <person name="Hug L.A."/>
            <person name="Sharon I."/>
            <person name="Castelle C.J."/>
            <person name="Probst A.J."/>
            <person name="Thomas B.C."/>
            <person name="Singh A."/>
            <person name="Wilkins M.J."/>
            <person name="Karaoz U."/>
            <person name="Brodie E.L."/>
            <person name="Williams K.H."/>
            <person name="Hubbard S.S."/>
            <person name="Banfield J.F."/>
        </authorList>
    </citation>
    <scope>NUCLEOTIDE SEQUENCE [LARGE SCALE GENOMIC DNA]</scope>
</reference>
<evidence type="ECO:0000256" key="2">
    <source>
        <dbReference type="ARBA" id="ARBA00022448"/>
    </source>
</evidence>
<dbReference type="Pfam" id="PF00213">
    <property type="entry name" value="OSCP"/>
    <property type="match status" value="1"/>
</dbReference>
<organism evidence="7 8">
    <name type="scientific">Candidatus Roizmanbacteria bacterium RIFCSPLOWO2_02_FULL_36_11</name>
    <dbReference type="NCBI Taxonomy" id="1802071"/>
    <lineage>
        <taxon>Bacteria</taxon>
        <taxon>Candidatus Roizmaniibacteriota</taxon>
    </lineage>
</organism>
<dbReference type="Proteomes" id="UP000177418">
    <property type="component" value="Unassembled WGS sequence"/>
</dbReference>
<sequence length="93" mass="10536">MKINQNLRNQLKILIVKRIKAEGENSAVIETPYLLSQDELSLFTSKFHFLKNCQIENIVNDKLIGGYIIKHGSEIIDGSLATRINNIIVSLKI</sequence>
<dbReference type="InterPro" id="IPR000711">
    <property type="entry name" value="ATPase_OSCP/dsu"/>
</dbReference>
<accession>A0A1F7JG62</accession>
<dbReference type="PRINTS" id="PR00125">
    <property type="entry name" value="ATPASEDELTA"/>
</dbReference>
<comment type="subcellular location">
    <subcellularLocation>
        <location evidence="1">Membrane</location>
    </subcellularLocation>
</comment>
<evidence type="ECO:0000313" key="7">
    <source>
        <dbReference type="EMBL" id="OGK54546.1"/>
    </source>
</evidence>
<evidence type="ECO:0000256" key="1">
    <source>
        <dbReference type="ARBA" id="ARBA00004370"/>
    </source>
</evidence>
<protein>
    <submittedName>
        <fullName evidence="7">Uncharacterized protein</fullName>
    </submittedName>
</protein>
<keyword evidence="6" id="KW-0066">ATP synthesis</keyword>
<evidence type="ECO:0000256" key="6">
    <source>
        <dbReference type="ARBA" id="ARBA00023310"/>
    </source>
</evidence>
<proteinExistence type="predicted"/>